<reference evidence="4" key="1">
    <citation type="submission" date="2015-10" db="EMBL/GenBank/DDBJ databases">
        <title>Complete Genome Sequence of Aeromonas schubertii strain WL1483.</title>
        <authorList>
            <person name="Liu L."/>
        </authorList>
    </citation>
    <scope>NUCLEOTIDE SEQUENCE [LARGE SCALE GENOMIC DNA]</scope>
    <source>
        <strain evidence="4">WL1483</strain>
    </source>
</reference>
<dbReference type="RefSeq" id="WP_060588166.1">
    <property type="nucleotide sequence ID" value="NZ_CP013067.1"/>
</dbReference>
<evidence type="ECO:0000313" key="2">
    <source>
        <dbReference type="EMBL" id="ALP41172.1"/>
    </source>
</evidence>
<feature type="signal peptide" evidence="1">
    <location>
        <begin position="1"/>
        <end position="19"/>
    </location>
</feature>
<evidence type="ECO:0000256" key="1">
    <source>
        <dbReference type="SAM" id="SignalP"/>
    </source>
</evidence>
<evidence type="ECO:0000313" key="5">
    <source>
        <dbReference type="Proteomes" id="UP000774958"/>
    </source>
</evidence>
<dbReference type="Proteomes" id="UP000058114">
    <property type="component" value="Chromosome"/>
</dbReference>
<dbReference type="KEGG" id="asr:WL1483_1753"/>
<keyword evidence="1" id="KW-0732">Signal</keyword>
<organism evidence="2 4">
    <name type="scientific">Aeromonas schubertii</name>
    <dbReference type="NCBI Taxonomy" id="652"/>
    <lineage>
        <taxon>Bacteria</taxon>
        <taxon>Pseudomonadati</taxon>
        <taxon>Pseudomonadota</taxon>
        <taxon>Gammaproteobacteria</taxon>
        <taxon>Aeromonadales</taxon>
        <taxon>Aeromonadaceae</taxon>
        <taxon>Aeromonas</taxon>
    </lineage>
</organism>
<dbReference type="AlphaFoldDB" id="A0A0S2SHL0"/>
<proteinExistence type="predicted"/>
<gene>
    <name evidence="3" type="ORF">LA374_11895</name>
    <name evidence="2" type="ORF">WL1483_1753</name>
</gene>
<keyword evidence="5" id="KW-1185">Reference proteome</keyword>
<sequence>MKRIGAGVLLWLVSLMAMAVSEVVPGDHLSYLQARLQQGQEEAVESLLVTLPVEQSEQLRWQLLGAMEGSMRPAAPIRHWVDRQAERVPLTLAEQTRDGFLVSLPRYDYPARARYLQHAWRQLDWQAQFEAELTAGRFELRSLYRLNNPEVEWQQAALLAALNKAPAGEVIRLATELAQEALYLPDNRLAYDLLSRTGNRALFLALWRRPVDESSLRALSLVSRFYQGRDAGSLLLAAAQVPSLNGQAMLALGALRPLPDAIRDYLNRELGISDNGVALAKLLQPRAESLQLILLADRLLQEQKSGQAGVEPGRP</sequence>
<dbReference type="EMBL" id="JAIRBT010000014">
    <property type="protein sequence ID" value="MBZ6066898.1"/>
    <property type="molecule type" value="Genomic_DNA"/>
</dbReference>
<dbReference type="EMBL" id="CP013067">
    <property type="protein sequence ID" value="ALP41172.1"/>
    <property type="molecule type" value="Genomic_DNA"/>
</dbReference>
<dbReference type="Proteomes" id="UP000774958">
    <property type="component" value="Unassembled WGS sequence"/>
</dbReference>
<evidence type="ECO:0000313" key="3">
    <source>
        <dbReference type="EMBL" id="MBZ6066898.1"/>
    </source>
</evidence>
<protein>
    <submittedName>
        <fullName evidence="2">Uncharacterized protein</fullName>
    </submittedName>
</protein>
<accession>A0A0S2SHL0</accession>
<evidence type="ECO:0000313" key="4">
    <source>
        <dbReference type="Proteomes" id="UP000058114"/>
    </source>
</evidence>
<name>A0A0S2SHL0_9GAMM</name>
<feature type="chain" id="PRO_5006604507" evidence="1">
    <location>
        <begin position="20"/>
        <end position="315"/>
    </location>
</feature>
<reference evidence="3 5" key="3">
    <citation type="submission" date="2021-09" db="EMBL/GenBank/DDBJ databases">
        <title>Aeromonas schubertii isolated from Asian sea bass.</title>
        <authorList>
            <person name="Pinpimai K."/>
        </authorList>
    </citation>
    <scope>NUCLEOTIDE SEQUENCE [LARGE SCALE GENOMIC DNA]</scope>
    <source>
        <strain evidence="3 5">CHULA2021a</strain>
    </source>
</reference>
<dbReference type="PATRIC" id="fig|652.5.peg.4407"/>
<reference evidence="2 4" key="2">
    <citation type="journal article" date="2016" name="Genome Announc.">
        <title>Complete Genome Sequence of the Highly Virulent Aeromonas schubertii Strain WL1483, Isolated from Diseased Snakehead Fish (Channa argus) in China.</title>
        <authorList>
            <person name="Liu L."/>
            <person name="Li N."/>
            <person name="Zhang D."/>
            <person name="Fu X."/>
            <person name="Shi C."/>
            <person name="Lin Q."/>
            <person name="Hao G."/>
        </authorList>
    </citation>
    <scope>NUCLEOTIDE SEQUENCE [LARGE SCALE GENOMIC DNA]</scope>
    <source>
        <strain evidence="2 4">WL1483</strain>
    </source>
</reference>